<keyword evidence="2" id="KW-1185">Reference proteome</keyword>
<dbReference type="Pfam" id="PF00166">
    <property type="entry name" value="Cpn10"/>
    <property type="match status" value="1"/>
</dbReference>
<accession>A0ABX4MGD5</accession>
<dbReference type="SUPFAM" id="SSF50129">
    <property type="entry name" value="GroES-like"/>
    <property type="match status" value="1"/>
</dbReference>
<comment type="caution">
    <text evidence="1">The sequence shown here is derived from an EMBL/GenBank/DDBJ whole genome shotgun (WGS) entry which is preliminary data.</text>
</comment>
<gene>
    <name evidence="1" type="primary">groS</name>
    <name evidence="1" type="ORF">trycra_76</name>
</gene>
<dbReference type="EMBL" id="NXGP01000043">
    <property type="protein sequence ID" value="PIM95771.1"/>
    <property type="molecule type" value="Genomic_DNA"/>
</dbReference>
<protein>
    <submittedName>
        <fullName evidence="1">10 kDa chaperonin</fullName>
    </submittedName>
</protein>
<dbReference type="InterPro" id="IPR020818">
    <property type="entry name" value="Chaperonin_GroES"/>
</dbReference>
<organism evidence="1 2">
    <name type="scientific">Candidatus Hodgkinia cicadicola</name>
    <dbReference type="NCBI Taxonomy" id="573658"/>
    <lineage>
        <taxon>Bacteria</taxon>
        <taxon>Pseudomonadati</taxon>
        <taxon>Pseudomonadota</taxon>
        <taxon>Alphaproteobacteria</taxon>
        <taxon>Hyphomicrobiales</taxon>
        <taxon>Candidatus Hodgkinia</taxon>
    </lineage>
</organism>
<reference evidence="1" key="1">
    <citation type="submission" date="2017-09" db="EMBL/GenBank/DDBJ databases">
        <authorList>
            <person name="Campbell M.A."/>
            <person name="Lukasik P."/>
            <person name="Simon C."/>
            <person name="McCutcheon J.P."/>
        </authorList>
    </citation>
    <scope>NUCLEOTIDE SEQUENCE [LARGE SCALE GENOMIC DNA]</scope>
    <source>
        <strain evidence="1">TRYCRA</strain>
    </source>
</reference>
<proteinExistence type="predicted"/>
<name>A0ABX4MGD5_9HYPH</name>
<sequence>MYLRVLSNKIAIAPIERTNITLKGIIIPNLNSPKLCEGIVISSNSELKTGDKILYIKTERLCYNFNSLEVDIIDMSDVVALFQSSYNKWD</sequence>
<evidence type="ECO:0000313" key="1">
    <source>
        <dbReference type="EMBL" id="PIM95771.1"/>
    </source>
</evidence>
<evidence type="ECO:0000313" key="2">
    <source>
        <dbReference type="Proteomes" id="UP000228979"/>
    </source>
</evidence>
<dbReference type="InterPro" id="IPR011032">
    <property type="entry name" value="GroES-like_sf"/>
</dbReference>
<dbReference type="Proteomes" id="UP000228979">
    <property type="component" value="Unassembled WGS sequence"/>
</dbReference>